<dbReference type="InterPro" id="IPR005502">
    <property type="entry name" value="Ribosyl_crysJ1"/>
</dbReference>
<dbReference type="InterPro" id="IPR050792">
    <property type="entry name" value="ADP-ribosylglycohydrolase"/>
</dbReference>
<dbReference type="InterPro" id="IPR036705">
    <property type="entry name" value="Ribosyl_crysJ1_sf"/>
</dbReference>
<dbReference type="Gene3D" id="1.10.4080.10">
    <property type="entry name" value="ADP-ribosylation/Crystallin J1"/>
    <property type="match status" value="1"/>
</dbReference>
<organism evidence="1 2">
    <name type="scientific">Streptomyces polyasparticus</name>
    <dbReference type="NCBI Taxonomy" id="2767826"/>
    <lineage>
        <taxon>Bacteria</taxon>
        <taxon>Bacillati</taxon>
        <taxon>Actinomycetota</taxon>
        <taxon>Actinomycetes</taxon>
        <taxon>Kitasatosporales</taxon>
        <taxon>Streptomycetaceae</taxon>
        <taxon>Streptomyces</taxon>
    </lineage>
</organism>
<dbReference type="SUPFAM" id="SSF101478">
    <property type="entry name" value="ADP-ribosylglycohydrolase"/>
    <property type="match status" value="1"/>
</dbReference>
<proteinExistence type="predicted"/>
<dbReference type="RefSeq" id="WP_187811797.1">
    <property type="nucleotide sequence ID" value="NZ_JACTVJ010000001.1"/>
</dbReference>
<sequence length="305" mass="32606">MTPAPAPGPAPHRAAARRSLEGLALGDAFGERWFPLFREPKEAYEQIRARRMPEEPDWHWTDDTAMALGIQRVLDQYGEIRQQELAAAFALVYDADPARGYGYGMHQLLPQLLHAPAEWRRLGGELFDGQGSLGNGAAMRVAPLGAWFAHDLQRVAEQAVLSAEVTHAHPDGIAGAVAVAVAAALSVRGELGLRAVAAATPEGPVREGIERAADVPFTTEPWRAADLLGNGQRVRADDTVPFALWSAARHPDDLVSALWTTAEGFGDVDTTCAITAGVVAARTGTDAVPKPWLTRREPLPGSPAA</sequence>
<dbReference type="Proteomes" id="UP000642284">
    <property type="component" value="Unassembled WGS sequence"/>
</dbReference>
<evidence type="ECO:0000313" key="1">
    <source>
        <dbReference type="EMBL" id="MBC9711310.1"/>
    </source>
</evidence>
<protein>
    <submittedName>
        <fullName evidence="1">ADP-ribosylglycohydrolase family protein</fullName>
    </submittedName>
</protein>
<name>A0ABR7S964_9ACTN</name>
<dbReference type="PANTHER" id="PTHR16222:SF12">
    <property type="entry name" value="ADP-RIBOSYLGLYCOHYDROLASE-RELATED"/>
    <property type="match status" value="1"/>
</dbReference>
<dbReference type="Pfam" id="PF03747">
    <property type="entry name" value="ADP_ribosyl_GH"/>
    <property type="match status" value="1"/>
</dbReference>
<reference evidence="1 2" key="1">
    <citation type="submission" date="2020-08" db="EMBL/GenBank/DDBJ databases">
        <title>Genemic of Streptomyces polyaspartic.</title>
        <authorList>
            <person name="Liu W."/>
        </authorList>
    </citation>
    <scope>NUCLEOTIDE SEQUENCE [LARGE SCALE GENOMIC DNA]</scope>
    <source>
        <strain evidence="1 2">TRM66268-LWL</strain>
    </source>
</reference>
<gene>
    <name evidence="1" type="ORF">H9Y04_01825</name>
</gene>
<comment type="caution">
    <text evidence="1">The sequence shown here is derived from an EMBL/GenBank/DDBJ whole genome shotgun (WGS) entry which is preliminary data.</text>
</comment>
<keyword evidence="2" id="KW-1185">Reference proteome</keyword>
<dbReference type="PANTHER" id="PTHR16222">
    <property type="entry name" value="ADP-RIBOSYLGLYCOHYDROLASE"/>
    <property type="match status" value="1"/>
</dbReference>
<accession>A0ABR7S964</accession>
<dbReference type="EMBL" id="JACTVJ010000001">
    <property type="protein sequence ID" value="MBC9711310.1"/>
    <property type="molecule type" value="Genomic_DNA"/>
</dbReference>
<evidence type="ECO:0000313" key="2">
    <source>
        <dbReference type="Proteomes" id="UP000642284"/>
    </source>
</evidence>